<dbReference type="InterPro" id="IPR017778">
    <property type="entry name" value="ABC_transptr_urea_perm_UrtC"/>
</dbReference>
<comment type="caution">
    <text evidence="7">The sequence shown here is derived from an EMBL/GenBank/DDBJ whole genome shotgun (WGS) entry which is preliminary data.</text>
</comment>
<evidence type="ECO:0000256" key="4">
    <source>
        <dbReference type="ARBA" id="ARBA00022989"/>
    </source>
</evidence>
<keyword evidence="4 6" id="KW-1133">Transmembrane helix</keyword>
<evidence type="ECO:0000256" key="2">
    <source>
        <dbReference type="ARBA" id="ARBA00022475"/>
    </source>
</evidence>
<keyword evidence="5 6" id="KW-0472">Membrane</keyword>
<organism evidence="7 8">
    <name type="scientific">Bradyrhizobium diversitatis</name>
    <dbReference type="NCBI Taxonomy" id="2755406"/>
    <lineage>
        <taxon>Bacteria</taxon>
        <taxon>Pseudomonadati</taxon>
        <taxon>Pseudomonadota</taxon>
        <taxon>Alphaproteobacteria</taxon>
        <taxon>Hyphomicrobiales</taxon>
        <taxon>Nitrobacteraceae</taxon>
        <taxon>Bradyrhizobium</taxon>
    </lineage>
</organism>
<sequence length="382" mass="41548">MSSQRRIDWAIYAGFVILIMLVPLVMDPFWLNRIAKYLVFGMLGIAVALSWGYAGILNLGQGLFFGAGAYMLAMSLKLASATSLQQGSDRPVPDFMLWNAEPGAKTELCCITKASFLWLPFQSQWFGFAMGLILPVLMAVVVGLIVFRKRISGVFVSIIMLALVLLVRLVMIDAQPVTNGFNGLTDLGWFKIGDFEFDPYIVPTYYLIAGSLSVVLLAARLLIDTRAGVILQAVRNDENRARYLGFDVPAYQTFFFAVSAAIAGFAGMLYVIVSEFASPTFMDLSFSITMVVWAAVGGRASILGACIGAIAINMISATVSETEGFAEAWKAIIGLIFVLVVLYLPRGIAGLAHDLIDRVVARKTPRASPVLRVHDATSQLAE</sequence>
<evidence type="ECO:0000313" key="7">
    <source>
        <dbReference type="EMBL" id="MBH5385648.1"/>
    </source>
</evidence>
<dbReference type="CDD" id="cd06581">
    <property type="entry name" value="TM_PBP1_LivM_like"/>
    <property type="match status" value="1"/>
</dbReference>
<dbReference type="PANTHER" id="PTHR30482:SF4">
    <property type="entry name" value="SLR1201 PROTEIN"/>
    <property type="match status" value="1"/>
</dbReference>
<dbReference type="Pfam" id="PF02653">
    <property type="entry name" value="BPD_transp_2"/>
    <property type="match status" value="1"/>
</dbReference>
<gene>
    <name evidence="7" type="primary">urtC</name>
    <name evidence="7" type="ORF">H1B27_05050</name>
</gene>
<protein>
    <submittedName>
        <fullName evidence="7">Urea ABC transporter permease subunit UrtC</fullName>
    </submittedName>
</protein>
<keyword evidence="3 6" id="KW-0812">Transmembrane</keyword>
<feature type="transmembrane region" description="Helical" evidence="6">
    <location>
        <begin position="154"/>
        <end position="172"/>
    </location>
</feature>
<keyword evidence="8" id="KW-1185">Reference proteome</keyword>
<name>A0ABS0NX98_9BRAD</name>
<feature type="transmembrane region" description="Helical" evidence="6">
    <location>
        <begin position="292"/>
        <end position="316"/>
    </location>
</feature>
<feature type="transmembrane region" description="Helical" evidence="6">
    <location>
        <begin position="328"/>
        <end position="345"/>
    </location>
</feature>
<dbReference type="InterPro" id="IPR043428">
    <property type="entry name" value="LivM-like"/>
</dbReference>
<reference evidence="7 8" key="1">
    <citation type="submission" date="2020-07" db="EMBL/GenBank/DDBJ databases">
        <title>Bradyrhizobium diversity isolated from nodules of indigenous legumes of Western Australia.</title>
        <authorList>
            <person name="Klepa M.S."/>
        </authorList>
    </citation>
    <scope>NUCLEOTIDE SEQUENCE [LARGE SCALE GENOMIC DNA]</scope>
    <source>
        <strain evidence="7 8">CNPSo 4019</strain>
    </source>
</reference>
<evidence type="ECO:0000256" key="6">
    <source>
        <dbReference type="SAM" id="Phobius"/>
    </source>
</evidence>
<evidence type="ECO:0000256" key="5">
    <source>
        <dbReference type="ARBA" id="ARBA00023136"/>
    </source>
</evidence>
<feature type="transmembrane region" description="Helical" evidence="6">
    <location>
        <begin position="37"/>
        <end position="56"/>
    </location>
</feature>
<feature type="transmembrane region" description="Helical" evidence="6">
    <location>
        <begin position="125"/>
        <end position="147"/>
    </location>
</feature>
<proteinExistence type="predicted"/>
<feature type="transmembrane region" description="Helical" evidence="6">
    <location>
        <begin position="9"/>
        <end position="31"/>
    </location>
</feature>
<dbReference type="Proteomes" id="UP001194539">
    <property type="component" value="Unassembled WGS sequence"/>
</dbReference>
<dbReference type="InterPro" id="IPR001851">
    <property type="entry name" value="ABC_transp_permease"/>
</dbReference>
<feature type="transmembrane region" description="Helical" evidence="6">
    <location>
        <begin position="244"/>
        <end position="272"/>
    </location>
</feature>
<evidence type="ECO:0000313" key="8">
    <source>
        <dbReference type="Proteomes" id="UP001194539"/>
    </source>
</evidence>
<evidence type="ECO:0000256" key="3">
    <source>
        <dbReference type="ARBA" id="ARBA00022692"/>
    </source>
</evidence>
<feature type="transmembrane region" description="Helical" evidence="6">
    <location>
        <begin position="63"/>
        <end position="84"/>
    </location>
</feature>
<dbReference type="PANTHER" id="PTHR30482">
    <property type="entry name" value="HIGH-AFFINITY BRANCHED-CHAIN AMINO ACID TRANSPORT SYSTEM PERMEASE"/>
    <property type="match status" value="1"/>
</dbReference>
<keyword evidence="2" id="KW-1003">Cell membrane</keyword>
<feature type="transmembrane region" description="Helical" evidence="6">
    <location>
        <begin position="204"/>
        <end position="223"/>
    </location>
</feature>
<accession>A0ABS0NX98</accession>
<dbReference type="RefSeq" id="WP_197965229.1">
    <property type="nucleotide sequence ID" value="NZ_JACEGD010000004.1"/>
</dbReference>
<comment type="subcellular location">
    <subcellularLocation>
        <location evidence="1">Cell membrane</location>
        <topology evidence="1">Multi-pass membrane protein</topology>
    </subcellularLocation>
</comment>
<dbReference type="EMBL" id="JACEGD010000004">
    <property type="protein sequence ID" value="MBH5385648.1"/>
    <property type="molecule type" value="Genomic_DNA"/>
</dbReference>
<dbReference type="NCBIfam" id="TIGR03408">
    <property type="entry name" value="urea_trans_UrtC"/>
    <property type="match status" value="1"/>
</dbReference>
<evidence type="ECO:0000256" key="1">
    <source>
        <dbReference type="ARBA" id="ARBA00004651"/>
    </source>
</evidence>